<keyword evidence="1" id="KW-1133">Transmembrane helix</keyword>
<keyword evidence="4" id="KW-1185">Reference proteome</keyword>
<dbReference type="InterPro" id="IPR025377">
    <property type="entry name" value="DUF4367"/>
</dbReference>
<proteinExistence type="predicted"/>
<feature type="domain" description="DUF4367" evidence="2">
    <location>
        <begin position="144"/>
        <end position="246"/>
    </location>
</feature>
<dbReference type="AlphaFoldDB" id="A0A8J8B234"/>
<feature type="transmembrane region" description="Helical" evidence="1">
    <location>
        <begin position="79"/>
        <end position="98"/>
    </location>
</feature>
<accession>A0A8J8B234</accession>
<reference evidence="3" key="1">
    <citation type="submission" date="2021-04" db="EMBL/GenBank/DDBJ databases">
        <title>Sinoanaerobacter chloroacetimidivorans sp. nov., an obligate anaerobic bacterium isolated from anaerobic sludge.</title>
        <authorList>
            <person name="Bao Y."/>
        </authorList>
    </citation>
    <scope>NUCLEOTIDE SEQUENCE</scope>
    <source>
        <strain evidence="3">BAD-6</strain>
    </source>
</reference>
<dbReference type="Proteomes" id="UP000675664">
    <property type="component" value="Unassembled WGS sequence"/>
</dbReference>
<keyword evidence="1" id="KW-0472">Membrane</keyword>
<sequence length="253" mass="29366">MDKNSEEYRKMIEARSTAFLSYVGSCIEKEFVEEFDSIEKEMADVKIPEELEQRLRSVIRDFEKKDHTRKRNLLLKRTAKICACILLALVLVGTALVYNVDAIRLRIFDLLFHEEPEYIEITPIEVNSGESAEIPKDWNPLWYPEYLPEGYILNSTSEFGRTKTFVFTDESGKMIRLDQISIRDNGTSIQVDNEAEESGDILIHDNQGHWWSRYGTTSLLWQQNGMVFTLSGELELNEIIKVAESIVYLERNP</sequence>
<evidence type="ECO:0000256" key="1">
    <source>
        <dbReference type="SAM" id="Phobius"/>
    </source>
</evidence>
<comment type="caution">
    <text evidence="3">The sequence shown here is derived from an EMBL/GenBank/DDBJ whole genome shotgun (WGS) entry which is preliminary data.</text>
</comment>
<keyword evidence="1" id="KW-0812">Transmembrane</keyword>
<gene>
    <name evidence="3" type="ORF">KCX82_10630</name>
</gene>
<protein>
    <submittedName>
        <fullName evidence="3">DUF4367 domain-containing protein</fullName>
    </submittedName>
</protein>
<evidence type="ECO:0000313" key="3">
    <source>
        <dbReference type="EMBL" id="MBR0598331.1"/>
    </source>
</evidence>
<dbReference type="EMBL" id="JAGSND010000006">
    <property type="protein sequence ID" value="MBR0598331.1"/>
    <property type="molecule type" value="Genomic_DNA"/>
</dbReference>
<evidence type="ECO:0000259" key="2">
    <source>
        <dbReference type="Pfam" id="PF14285"/>
    </source>
</evidence>
<organism evidence="3 4">
    <name type="scientific">Sinanaerobacter chloroacetimidivorans</name>
    <dbReference type="NCBI Taxonomy" id="2818044"/>
    <lineage>
        <taxon>Bacteria</taxon>
        <taxon>Bacillati</taxon>
        <taxon>Bacillota</taxon>
        <taxon>Clostridia</taxon>
        <taxon>Peptostreptococcales</taxon>
        <taxon>Anaerovoracaceae</taxon>
        <taxon>Sinanaerobacter</taxon>
    </lineage>
</organism>
<evidence type="ECO:0000313" key="4">
    <source>
        <dbReference type="Proteomes" id="UP000675664"/>
    </source>
</evidence>
<dbReference type="RefSeq" id="WP_227018460.1">
    <property type="nucleotide sequence ID" value="NZ_JAGSND010000006.1"/>
</dbReference>
<name>A0A8J8B234_9FIRM</name>
<dbReference type="Pfam" id="PF14285">
    <property type="entry name" value="DUF4367"/>
    <property type="match status" value="1"/>
</dbReference>
<reference evidence="3" key="2">
    <citation type="submission" date="2021-04" db="EMBL/GenBank/DDBJ databases">
        <authorList>
            <person name="Liu J."/>
        </authorList>
    </citation>
    <scope>NUCLEOTIDE SEQUENCE</scope>
    <source>
        <strain evidence="3">BAD-6</strain>
    </source>
</reference>